<protein>
    <submittedName>
        <fullName evidence="1">Uncharacterized protein</fullName>
    </submittedName>
</protein>
<evidence type="ECO:0000313" key="1">
    <source>
        <dbReference type="EMBL" id="KAJ0175322.1"/>
    </source>
</evidence>
<comment type="caution">
    <text evidence="1">The sequence shown here is derived from an EMBL/GenBank/DDBJ whole genome shotgun (WGS) entry which is preliminary data.</text>
</comment>
<proteinExistence type="predicted"/>
<sequence length="475" mass="54223">MAEKPPEEGYISVVDEEPELYELLKWDSSNTQRQPEPLLAEKIKTPDKRPSPQETDPFELNDPAFIETYRLTKDLARSLCEELKPVMPDSTKSIEFSVESKLMAALSFYATGKYQKLISGKTDPTITQYFVSTAVTQITEAINHPDIVKKYIHFPHLKQERDIIKARFYMKYGMPNTIGCVECTHVPISRPDDDQKSHFNKSYHSKKVQIICDSDLKIISVFATPGGSLSHDAILNKHAVRVDLDSMNNAGEQCWLIGGPHYSQKRYLMTPIPKIRKKSTMSPEKYYTNIHSQTHNAVTDTIKQLKSRWKCLQATCNKPFDPSAVTMLIVACCVLHNICNNRGLPVVPMTSAEERLEVMKQKVANGAIPRKQTEDEAGLEARERLVTRLWNERRVPESGSAPKKRMSKKDKIPDACQGQSQQPPMQHPHQPQMNMQIQNHQMHHEDMSKRPRIISVTTPTYGLNMPPVWGHYPQH</sequence>
<dbReference type="EMBL" id="CM034402">
    <property type="protein sequence ID" value="KAJ0175322.1"/>
    <property type="molecule type" value="Genomic_DNA"/>
</dbReference>
<gene>
    <name evidence="1" type="ORF">K1T71_009463</name>
</gene>
<keyword evidence="2" id="KW-1185">Reference proteome</keyword>
<dbReference type="Proteomes" id="UP000824533">
    <property type="component" value="Linkage Group LG16"/>
</dbReference>
<organism evidence="1 2">
    <name type="scientific">Dendrolimus kikuchii</name>
    <dbReference type="NCBI Taxonomy" id="765133"/>
    <lineage>
        <taxon>Eukaryota</taxon>
        <taxon>Metazoa</taxon>
        <taxon>Ecdysozoa</taxon>
        <taxon>Arthropoda</taxon>
        <taxon>Hexapoda</taxon>
        <taxon>Insecta</taxon>
        <taxon>Pterygota</taxon>
        <taxon>Neoptera</taxon>
        <taxon>Endopterygota</taxon>
        <taxon>Lepidoptera</taxon>
        <taxon>Glossata</taxon>
        <taxon>Ditrysia</taxon>
        <taxon>Bombycoidea</taxon>
        <taxon>Lasiocampidae</taxon>
        <taxon>Dendrolimus</taxon>
    </lineage>
</organism>
<evidence type="ECO:0000313" key="2">
    <source>
        <dbReference type="Proteomes" id="UP000824533"/>
    </source>
</evidence>
<name>A0ACC1CUR9_9NEOP</name>
<accession>A0ACC1CUR9</accession>
<reference evidence="1 2" key="1">
    <citation type="journal article" date="2021" name="Front. Genet.">
        <title>Chromosome-Level Genome Assembly Reveals Significant Gene Expansion in the Toll and IMD Signaling Pathways of Dendrolimus kikuchii.</title>
        <authorList>
            <person name="Zhou J."/>
            <person name="Wu P."/>
            <person name="Xiong Z."/>
            <person name="Liu N."/>
            <person name="Zhao N."/>
            <person name="Ji M."/>
            <person name="Qiu Y."/>
            <person name="Yang B."/>
        </authorList>
    </citation>
    <scope>NUCLEOTIDE SEQUENCE [LARGE SCALE GENOMIC DNA]</scope>
    <source>
        <strain evidence="1">Ann1</strain>
    </source>
</reference>